<dbReference type="Proteomes" id="UP000318199">
    <property type="component" value="Unassembled WGS sequence"/>
</dbReference>
<name>A0A562ZDU0_9BURK</name>
<organism evidence="1 2">
    <name type="scientific">Caenimonas sedimenti</name>
    <dbReference type="NCBI Taxonomy" id="2596921"/>
    <lineage>
        <taxon>Bacteria</taxon>
        <taxon>Pseudomonadati</taxon>
        <taxon>Pseudomonadota</taxon>
        <taxon>Betaproteobacteria</taxon>
        <taxon>Burkholderiales</taxon>
        <taxon>Comamonadaceae</taxon>
        <taxon>Caenimonas</taxon>
    </lineage>
</organism>
<dbReference type="RefSeq" id="WP_145897398.1">
    <property type="nucleotide sequence ID" value="NZ_VOBQ01000033.1"/>
</dbReference>
<comment type="caution">
    <text evidence="1">The sequence shown here is derived from an EMBL/GenBank/DDBJ whole genome shotgun (WGS) entry which is preliminary data.</text>
</comment>
<accession>A0A562ZDU0</accession>
<evidence type="ECO:0000313" key="1">
    <source>
        <dbReference type="EMBL" id="TWO64001.1"/>
    </source>
</evidence>
<proteinExistence type="predicted"/>
<keyword evidence="2" id="KW-1185">Reference proteome</keyword>
<dbReference type="EMBL" id="VOBQ01000033">
    <property type="protein sequence ID" value="TWO64001.1"/>
    <property type="molecule type" value="Genomic_DNA"/>
</dbReference>
<dbReference type="AlphaFoldDB" id="A0A562ZDU0"/>
<evidence type="ECO:0000313" key="2">
    <source>
        <dbReference type="Proteomes" id="UP000318199"/>
    </source>
</evidence>
<sequence>METAFKKLYYKCRPDLAVGAVKLPRPRDLEDDSSWRLRGFVFMVNGSAEWAPAADTDTLLRVGRWVAGWEQFFVGGYKTDRTKGFVICFSREDDARTMERQCLANPEVFTGAGDGPMQSARVLSKRSAKKQLPSGALRSLSQGLSERERKRYCYVEADPKGGFVLRSLAGTYSGTWLGEVAWKARPY</sequence>
<reference evidence="1 2" key="1">
    <citation type="submission" date="2019-07" db="EMBL/GenBank/DDBJ databases">
        <title>Caenimonas sedimenti sp. nov., isolated from activated sludge.</title>
        <authorList>
            <person name="Xu J."/>
        </authorList>
    </citation>
    <scope>NUCLEOTIDE SEQUENCE [LARGE SCALE GENOMIC DNA]</scope>
    <source>
        <strain evidence="1 2">HX-9-20</strain>
    </source>
</reference>
<dbReference type="OrthoDB" id="9790815at2"/>
<protein>
    <submittedName>
        <fullName evidence="1">Uncharacterized protein</fullName>
    </submittedName>
</protein>
<gene>
    <name evidence="1" type="ORF">FN976_28360</name>
</gene>